<protein>
    <submittedName>
        <fullName evidence="3">Type-1 fimbrial protein, A chain</fullName>
    </submittedName>
</protein>
<name>A0A1B8YF68_9GAMM</name>
<gene>
    <name evidence="3" type="primary">fimA_2</name>
    <name evidence="3" type="ORF">Phpb_03287</name>
</gene>
<dbReference type="Pfam" id="PF00419">
    <property type="entry name" value="Fimbrial"/>
    <property type="match status" value="1"/>
</dbReference>
<sequence precursor="true">MKKNFILVSLVAALGIFSSFSALSYDGTIKFRGTIINEGCTVAAGTAGKEVEVNFGSLSKSAFGNAVDTVAVSKNFSISLQNCQVAGSLGIFFDGDRDTNNNNVFGSGVSGVGIKIFRADGTTEIRPKEYATGLVTATRNTDTDMQFIAKLVSTNTSITPNKINKDIKFTIVYP</sequence>
<dbReference type="AlphaFoldDB" id="A0A1B8YF68"/>
<dbReference type="InterPro" id="IPR036937">
    <property type="entry name" value="Adhesion_dom_fimbrial_sf"/>
</dbReference>
<evidence type="ECO:0000256" key="1">
    <source>
        <dbReference type="SAM" id="SignalP"/>
    </source>
</evidence>
<feature type="domain" description="Fimbrial-type adhesion" evidence="2">
    <location>
        <begin position="29"/>
        <end position="162"/>
    </location>
</feature>
<reference evidence="4" key="1">
    <citation type="submission" date="2015-11" db="EMBL/GenBank/DDBJ databases">
        <authorList>
            <person name="Tobias N.J."/>
            <person name="Mishra B."/>
            <person name="Gupta D.K."/>
            <person name="Thines M."/>
            <person name="Stinear T.P."/>
            <person name="Bode H.B."/>
        </authorList>
    </citation>
    <scope>NUCLEOTIDE SEQUENCE [LARGE SCALE GENOMIC DNA]</scope>
    <source>
        <strain evidence="4">PB45.5</strain>
    </source>
</reference>
<dbReference type="Gene3D" id="2.60.40.1090">
    <property type="entry name" value="Fimbrial-type adhesion domain"/>
    <property type="match status" value="1"/>
</dbReference>
<dbReference type="InterPro" id="IPR050263">
    <property type="entry name" value="Bact_Fimbrial_Adh_Pro"/>
</dbReference>
<dbReference type="GO" id="GO:0043709">
    <property type="term" value="P:cell adhesion involved in single-species biofilm formation"/>
    <property type="evidence" value="ECO:0007669"/>
    <property type="project" value="TreeGrafter"/>
</dbReference>
<dbReference type="SUPFAM" id="SSF49401">
    <property type="entry name" value="Bacterial adhesins"/>
    <property type="match status" value="1"/>
</dbReference>
<evidence type="ECO:0000259" key="2">
    <source>
        <dbReference type="Pfam" id="PF00419"/>
    </source>
</evidence>
<proteinExistence type="predicted"/>
<feature type="signal peptide" evidence="1">
    <location>
        <begin position="1"/>
        <end position="24"/>
    </location>
</feature>
<dbReference type="GO" id="GO:0009289">
    <property type="term" value="C:pilus"/>
    <property type="evidence" value="ECO:0007669"/>
    <property type="project" value="InterPro"/>
</dbReference>
<dbReference type="PATRIC" id="fig|29488.15.peg.3612"/>
<dbReference type="RefSeq" id="WP_065391267.1">
    <property type="nucleotide sequence ID" value="NZ_CAWMQN010000080.1"/>
</dbReference>
<organism evidence="3 4">
    <name type="scientific">Photorhabdus namnaonensis</name>
    <dbReference type="NCBI Taxonomy" id="1851568"/>
    <lineage>
        <taxon>Bacteria</taxon>
        <taxon>Pseudomonadati</taxon>
        <taxon>Pseudomonadota</taxon>
        <taxon>Gammaproteobacteria</taxon>
        <taxon>Enterobacterales</taxon>
        <taxon>Morganellaceae</taxon>
        <taxon>Photorhabdus</taxon>
    </lineage>
</organism>
<dbReference type="EMBL" id="LOIC01000080">
    <property type="protein sequence ID" value="OCA53735.1"/>
    <property type="molecule type" value="Genomic_DNA"/>
</dbReference>
<dbReference type="PANTHER" id="PTHR33420:SF26">
    <property type="entry name" value="FIMBRIAL SUBUNIT"/>
    <property type="match status" value="1"/>
</dbReference>
<evidence type="ECO:0000313" key="3">
    <source>
        <dbReference type="EMBL" id="OCA53735.1"/>
    </source>
</evidence>
<dbReference type="InterPro" id="IPR000259">
    <property type="entry name" value="Adhesion_dom_fimbrial"/>
</dbReference>
<keyword evidence="4" id="KW-1185">Reference proteome</keyword>
<dbReference type="Proteomes" id="UP000092665">
    <property type="component" value="Unassembled WGS sequence"/>
</dbReference>
<accession>A0A1B8YF68</accession>
<evidence type="ECO:0000313" key="4">
    <source>
        <dbReference type="Proteomes" id="UP000092665"/>
    </source>
</evidence>
<dbReference type="PANTHER" id="PTHR33420">
    <property type="entry name" value="FIMBRIAL SUBUNIT ELFA-RELATED"/>
    <property type="match status" value="1"/>
</dbReference>
<feature type="chain" id="PRO_5008619770" evidence="1">
    <location>
        <begin position="25"/>
        <end position="174"/>
    </location>
</feature>
<keyword evidence="1" id="KW-0732">Signal</keyword>
<dbReference type="InterPro" id="IPR008966">
    <property type="entry name" value="Adhesion_dom_sf"/>
</dbReference>
<comment type="caution">
    <text evidence="3">The sequence shown here is derived from an EMBL/GenBank/DDBJ whole genome shotgun (WGS) entry which is preliminary data.</text>
</comment>